<dbReference type="Pfam" id="PF00814">
    <property type="entry name" value="TsaD"/>
    <property type="match status" value="1"/>
</dbReference>
<dbReference type="Gene3D" id="3.30.420.40">
    <property type="match status" value="2"/>
</dbReference>
<organism evidence="2">
    <name type="scientific">Caldithrix abyssi</name>
    <dbReference type="NCBI Taxonomy" id="187145"/>
    <lineage>
        <taxon>Bacteria</taxon>
        <taxon>Pseudomonadati</taxon>
        <taxon>Calditrichota</taxon>
        <taxon>Calditrichia</taxon>
        <taxon>Calditrichales</taxon>
        <taxon>Calditrichaceae</taxon>
        <taxon>Caldithrix</taxon>
    </lineage>
</organism>
<reference evidence="2" key="1">
    <citation type="journal article" date="2020" name="mSystems">
        <title>Genome- and Community-Level Interaction Insights into Carbon Utilization and Element Cycling Functions of Hydrothermarchaeota in Hydrothermal Sediment.</title>
        <authorList>
            <person name="Zhou Z."/>
            <person name="Liu Y."/>
            <person name="Xu W."/>
            <person name="Pan J."/>
            <person name="Luo Z.H."/>
            <person name="Li M."/>
        </authorList>
    </citation>
    <scope>NUCLEOTIDE SEQUENCE [LARGE SCALE GENOMIC DNA]</scope>
    <source>
        <strain evidence="2">HyVt-527</strain>
    </source>
</reference>
<feature type="domain" description="Gcp-like" evidence="1">
    <location>
        <begin position="70"/>
        <end position="152"/>
    </location>
</feature>
<sequence>MVGFSACLKRMTPMVLAIETTDLLCSVAFQEDDRTLLEYNLELPMQHAAILGGRVQEGLRFLAGLQQPRSLNDVHLIAVAVGPGSFTGLRIGLSFAQGMAEGRKIPLVGVSNHQLLAARRLWRETDVYTIIEARRDEVYLAKHGVSPDLLTEIVDHRVVAKQDLPEQIPDGGHLICHKSLTLPEPVWDQMLTHRVRIFRQADYAANWLAVLGQEKFDRQGADDPETIEPMYVRPFAGVL</sequence>
<dbReference type="InterPro" id="IPR022496">
    <property type="entry name" value="T6A_TsaB"/>
</dbReference>
<dbReference type="NCBIfam" id="TIGR03725">
    <property type="entry name" value="T6A_YeaZ"/>
    <property type="match status" value="1"/>
</dbReference>
<dbReference type="EMBL" id="DROD01000591">
    <property type="protein sequence ID" value="HHJ53368.1"/>
    <property type="molecule type" value="Genomic_DNA"/>
</dbReference>
<evidence type="ECO:0000259" key="1">
    <source>
        <dbReference type="Pfam" id="PF00814"/>
    </source>
</evidence>
<accession>A0A7V5UFJ1</accession>
<comment type="caution">
    <text evidence="2">The sequence shown here is derived from an EMBL/GenBank/DDBJ whole genome shotgun (WGS) entry which is preliminary data.</text>
</comment>
<gene>
    <name evidence="2" type="primary">tsaB</name>
    <name evidence="2" type="ORF">ENJ89_09260</name>
</gene>
<dbReference type="InterPro" id="IPR000905">
    <property type="entry name" value="Gcp-like_dom"/>
</dbReference>
<proteinExistence type="predicted"/>
<protein>
    <submittedName>
        <fullName evidence="2">tRNA (Adenosine(37)-N6)-threonylcarbamoyltransferase complex dimerization subunit type 1 TsaB</fullName>
    </submittedName>
</protein>
<dbReference type="CDD" id="cd24032">
    <property type="entry name" value="ASKHA_NBD_TsaB"/>
    <property type="match status" value="1"/>
</dbReference>
<dbReference type="Proteomes" id="UP000886124">
    <property type="component" value="Unassembled WGS sequence"/>
</dbReference>
<dbReference type="SUPFAM" id="SSF53067">
    <property type="entry name" value="Actin-like ATPase domain"/>
    <property type="match status" value="1"/>
</dbReference>
<dbReference type="GO" id="GO:0002949">
    <property type="term" value="P:tRNA threonylcarbamoyladenosine modification"/>
    <property type="evidence" value="ECO:0007669"/>
    <property type="project" value="InterPro"/>
</dbReference>
<dbReference type="AlphaFoldDB" id="A0A7V5UFJ1"/>
<name>A0A7V5UFJ1_CALAY</name>
<evidence type="ECO:0000313" key="2">
    <source>
        <dbReference type="EMBL" id="HHJ53368.1"/>
    </source>
</evidence>
<dbReference type="InterPro" id="IPR043129">
    <property type="entry name" value="ATPase_NBD"/>
</dbReference>